<dbReference type="Gene3D" id="3.10.350.10">
    <property type="entry name" value="LysM domain"/>
    <property type="match status" value="1"/>
</dbReference>
<dbReference type="AlphaFoldDB" id="A0A139SIK9"/>
<dbReference type="EMBL" id="LSZP01000056">
    <property type="protein sequence ID" value="KXU34412.1"/>
    <property type="molecule type" value="Genomic_DNA"/>
</dbReference>
<dbReference type="PROSITE" id="PS51782">
    <property type="entry name" value="LYSM"/>
    <property type="match status" value="1"/>
</dbReference>
<dbReference type="InterPro" id="IPR036779">
    <property type="entry name" value="LysM_dom_sf"/>
</dbReference>
<dbReference type="Pfam" id="PF01476">
    <property type="entry name" value="LysM"/>
    <property type="match status" value="1"/>
</dbReference>
<dbReference type="SUPFAM" id="SSF54106">
    <property type="entry name" value="LysM domain"/>
    <property type="match status" value="1"/>
</dbReference>
<dbReference type="Proteomes" id="UP000071392">
    <property type="component" value="Unassembled WGS sequence"/>
</dbReference>
<comment type="caution">
    <text evidence="2">The sequence shown here is derived from an EMBL/GenBank/DDBJ whole genome shotgun (WGS) entry which is preliminary data.</text>
</comment>
<dbReference type="SMART" id="SM00257">
    <property type="entry name" value="LysM"/>
    <property type="match status" value="1"/>
</dbReference>
<dbReference type="STRING" id="1548208.AXK12_00415"/>
<proteinExistence type="predicted"/>
<name>A0A139SIK9_9BACT</name>
<evidence type="ECO:0000313" key="3">
    <source>
        <dbReference type="Proteomes" id="UP000071392"/>
    </source>
</evidence>
<evidence type="ECO:0000313" key="2">
    <source>
        <dbReference type="EMBL" id="KXU34412.1"/>
    </source>
</evidence>
<dbReference type="InterPro" id="IPR018392">
    <property type="entry name" value="LysM"/>
</dbReference>
<gene>
    <name evidence="2" type="ORF">AXK12_00415</name>
</gene>
<reference evidence="2 3" key="1">
    <citation type="submission" date="2016-02" db="EMBL/GenBank/DDBJ databases">
        <authorList>
            <person name="Wen L."/>
            <person name="He K."/>
            <person name="Yang H."/>
        </authorList>
    </citation>
    <scope>NUCLEOTIDE SEQUENCE [LARGE SCALE GENOMIC DNA]</scope>
    <source>
        <strain evidence="2 3">CV41</strain>
    </source>
</reference>
<feature type="domain" description="LysM" evidence="1">
    <location>
        <begin position="137"/>
        <end position="181"/>
    </location>
</feature>
<dbReference type="CDD" id="cd00118">
    <property type="entry name" value="LysM"/>
    <property type="match status" value="1"/>
</dbReference>
<evidence type="ECO:0000259" key="1">
    <source>
        <dbReference type="PROSITE" id="PS51782"/>
    </source>
</evidence>
<accession>A0A139SIK9</accession>
<sequence length="183" mass="18571">MLPVGAIIVGVIGLLLGGYAALTIGNVKRTLAEHEGKMARFDQFESQVSTAASASEKATRDIGALTRSTQDAFNQVGAELGNLRGAITKLEEAPRTRAAATAAPAANRGNAAAAASANAGTTASNNAAARPAGAASGEYVVKSGDTGVKIAREVGISLGALQNANPDVNWNRLHVGQKLNIPR</sequence>
<keyword evidence="3" id="KW-1185">Reference proteome</keyword>
<organism evidence="2 3">
    <name type="scientific">Cephaloticoccus capnophilus</name>
    <dbReference type="NCBI Taxonomy" id="1548208"/>
    <lineage>
        <taxon>Bacteria</taxon>
        <taxon>Pseudomonadati</taxon>
        <taxon>Verrucomicrobiota</taxon>
        <taxon>Opitutia</taxon>
        <taxon>Opitutales</taxon>
        <taxon>Opitutaceae</taxon>
        <taxon>Cephaloticoccus</taxon>
    </lineage>
</organism>
<protein>
    <recommendedName>
        <fullName evidence="1">LysM domain-containing protein</fullName>
    </recommendedName>
</protein>